<dbReference type="FunFam" id="1.10.287.950:FF:000001">
    <property type="entry name" value="Methyl-accepting chemotaxis sensory transducer"/>
    <property type="match status" value="1"/>
</dbReference>
<dbReference type="CDD" id="cd11386">
    <property type="entry name" value="MCP_signal"/>
    <property type="match status" value="1"/>
</dbReference>
<dbReference type="SUPFAM" id="SSF58104">
    <property type="entry name" value="Methyl-accepting chemotaxis protein (MCP) signaling domain"/>
    <property type="match status" value="1"/>
</dbReference>
<evidence type="ECO:0000313" key="13">
    <source>
        <dbReference type="Proteomes" id="UP000825078"/>
    </source>
</evidence>
<dbReference type="Pfam" id="PF00015">
    <property type="entry name" value="MCPsignal"/>
    <property type="match status" value="1"/>
</dbReference>
<evidence type="ECO:0000256" key="8">
    <source>
        <dbReference type="ARBA" id="ARBA00029447"/>
    </source>
</evidence>
<keyword evidence="2" id="KW-1003">Cell membrane</keyword>
<protein>
    <submittedName>
        <fullName evidence="12">Methyl-accepting chemotaxis protein</fullName>
    </submittedName>
</protein>
<organism evidence="12 13">
    <name type="scientific">Shewanella algae</name>
    <dbReference type="NCBI Taxonomy" id="38313"/>
    <lineage>
        <taxon>Bacteria</taxon>
        <taxon>Pseudomonadati</taxon>
        <taxon>Pseudomonadota</taxon>
        <taxon>Gammaproteobacteria</taxon>
        <taxon>Alteromonadales</taxon>
        <taxon>Shewanellaceae</taxon>
        <taxon>Shewanella</taxon>
    </lineage>
</organism>
<dbReference type="EMBL" id="AP024613">
    <property type="protein sequence ID" value="BCV47003.1"/>
    <property type="molecule type" value="Genomic_DNA"/>
</dbReference>
<evidence type="ECO:0000256" key="6">
    <source>
        <dbReference type="ARBA" id="ARBA00023136"/>
    </source>
</evidence>
<feature type="transmembrane region" description="Helical" evidence="9">
    <location>
        <begin position="297"/>
        <end position="320"/>
    </location>
</feature>
<sequence length="649" mass="70320">MLICPHDEHGPAMKTIGFKKTITLSVILLVSLCLALSNLFSYLTLKSNTVEQVNNKLQTMVRFEAEGIQHWFMSKASSIDALAAQYRRGQLNGEYVMVARLVKESSLLYSVFWGFEDGSSYASVVDDAIWHNGVADPSQYDPRPRGWYQLARKSDKAVLTDIYVDAVTGNPVISIVTDVGDGVLSGDIGLEILEETVTSIDFPGASAAIVDEVGKVLASNMADLQAGKLMSQQGWGQMKQEMVIQDEFTSAYHATGKDLLLYSHAIPLLQGKKQWFLLLGIDQDIAFAKVDEALKTALINSGIMLLVSSLLVLLILNWLYRPILQLKQVITSLSQGQADLTMRLPVNSRDDLGDIAAGVNRFIAHLEGIVKELHADSQDIGRSIVALEGQMESNSQVLSKHVQETEQIVAAVEEMSATANDVANNTSQGSRAATLASSQINDTKQIVANTRETVKRLIEDVEATESSISNIAQDAATITKVLQVIGDIADQTNLLALNAAIEAARAGEQGRGFAVVADEVRALAARTQSSTAEIESTLSQLLKGIDATVITMVQTKETCEKTNHWTNNVTTNLDEVIQSVETVSDLNTQIATAAEEQSMVSAEVSRNMAEICDMVVVLEDSGSASRDETINLSALNKKLLAVVDKFTIG</sequence>
<evidence type="ECO:0000259" key="10">
    <source>
        <dbReference type="SMART" id="SM00283"/>
    </source>
</evidence>
<dbReference type="SUPFAM" id="SSF103190">
    <property type="entry name" value="Sensory domain-like"/>
    <property type="match status" value="1"/>
</dbReference>
<dbReference type="CDD" id="cd12913">
    <property type="entry name" value="PDC1_MCP_like"/>
    <property type="match status" value="1"/>
</dbReference>
<dbReference type="Pfam" id="PF02743">
    <property type="entry name" value="dCache_1"/>
    <property type="match status" value="1"/>
</dbReference>
<evidence type="ECO:0000256" key="9">
    <source>
        <dbReference type="SAM" id="Phobius"/>
    </source>
</evidence>
<evidence type="ECO:0000256" key="5">
    <source>
        <dbReference type="ARBA" id="ARBA00022989"/>
    </source>
</evidence>
<gene>
    <name evidence="12" type="ORF">TUM17379_40210</name>
</gene>
<keyword evidence="6 9" id="KW-0472">Membrane</keyword>
<dbReference type="GO" id="GO:0007165">
    <property type="term" value="P:signal transduction"/>
    <property type="evidence" value="ECO:0007669"/>
    <property type="project" value="UniProtKB-KW"/>
</dbReference>
<dbReference type="SMART" id="SM00283">
    <property type="entry name" value="MA"/>
    <property type="match status" value="1"/>
</dbReference>
<dbReference type="SMART" id="SM00304">
    <property type="entry name" value="HAMP"/>
    <property type="match status" value="1"/>
</dbReference>
<evidence type="ECO:0000256" key="7">
    <source>
        <dbReference type="ARBA" id="ARBA00023224"/>
    </source>
</evidence>
<evidence type="ECO:0000256" key="1">
    <source>
        <dbReference type="ARBA" id="ARBA00004651"/>
    </source>
</evidence>
<accession>A0AAD1KCM0</accession>
<dbReference type="CDD" id="cd06225">
    <property type="entry name" value="HAMP"/>
    <property type="match status" value="1"/>
</dbReference>
<feature type="transmembrane region" description="Helical" evidence="9">
    <location>
        <begin position="21"/>
        <end position="45"/>
    </location>
</feature>
<proteinExistence type="inferred from homology"/>
<evidence type="ECO:0000256" key="4">
    <source>
        <dbReference type="ARBA" id="ARBA00022692"/>
    </source>
</evidence>
<dbReference type="PANTHER" id="PTHR32089">
    <property type="entry name" value="METHYL-ACCEPTING CHEMOTAXIS PROTEIN MCPB"/>
    <property type="match status" value="1"/>
</dbReference>
<dbReference type="InterPro" id="IPR004089">
    <property type="entry name" value="MCPsignal_dom"/>
</dbReference>
<dbReference type="GO" id="GO:0005886">
    <property type="term" value="C:plasma membrane"/>
    <property type="evidence" value="ECO:0007669"/>
    <property type="project" value="UniProtKB-SubCell"/>
</dbReference>
<dbReference type="PANTHER" id="PTHR32089:SF55">
    <property type="entry name" value="METHYL ACCEPTING SENSORY TRANSDUCER WITH CACHE_2 SMALL MOLECULE BINDING DOMAIN"/>
    <property type="match status" value="1"/>
</dbReference>
<name>A0AAD1KCM0_9GAMM</name>
<evidence type="ECO:0000256" key="2">
    <source>
        <dbReference type="ARBA" id="ARBA00022475"/>
    </source>
</evidence>
<feature type="domain" description="Methyl-accepting transducer" evidence="10">
    <location>
        <begin position="386"/>
        <end position="647"/>
    </location>
</feature>
<evidence type="ECO:0000259" key="11">
    <source>
        <dbReference type="SMART" id="SM00304"/>
    </source>
</evidence>
<dbReference type="GO" id="GO:0006935">
    <property type="term" value="P:chemotaxis"/>
    <property type="evidence" value="ECO:0007669"/>
    <property type="project" value="UniProtKB-KW"/>
</dbReference>
<dbReference type="Gene3D" id="1.10.287.950">
    <property type="entry name" value="Methyl-accepting chemotaxis protein"/>
    <property type="match status" value="1"/>
</dbReference>
<comment type="similarity">
    <text evidence="8">Belongs to the methyl-accepting chemotaxis (MCP) protein family.</text>
</comment>
<dbReference type="AlphaFoldDB" id="A0AAD1KCM0"/>
<dbReference type="Proteomes" id="UP000825078">
    <property type="component" value="Chromosome"/>
</dbReference>
<evidence type="ECO:0000313" key="12">
    <source>
        <dbReference type="EMBL" id="BCV47003.1"/>
    </source>
</evidence>
<keyword evidence="4 9" id="KW-0812">Transmembrane</keyword>
<dbReference type="Pfam" id="PF00672">
    <property type="entry name" value="HAMP"/>
    <property type="match status" value="1"/>
</dbReference>
<keyword evidence="3" id="KW-0145">Chemotaxis</keyword>
<keyword evidence="5 9" id="KW-1133">Transmembrane helix</keyword>
<dbReference type="InterPro" id="IPR003660">
    <property type="entry name" value="HAMP_dom"/>
</dbReference>
<keyword evidence="7" id="KW-0807">Transducer</keyword>
<dbReference type="InterPro" id="IPR029151">
    <property type="entry name" value="Sensor-like_sf"/>
</dbReference>
<feature type="domain" description="HAMP" evidence="11">
    <location>
        <begin position="317"/>
        <end position="371"/>
    </location>
</feature>
<evidence type="ECO:0000256" key="3">
    <source>
        <dbReference type="ARBA" id="ARBA00022500"/>
    </source>
</evidence>
<dbReference type="Gene3D" id="3.30.450.20">
    <property type="entry name" value="PAS domain"/>
    <property type="match status" value="2"/>
</dbReference>
<dbReference type="InterPro" id="IPR033479">
    <property type="entry name" value="dCache_1"/>
</dbReference>
<reference evidence="12" key="1">
    <citation type="submission" date="2021-05" db="EMBL/GenBank/DDBJ databases">
        <title>Molecular characterization for Shewanella algae harboring chromosomal blaOXA-55-like strains isolated from clinical and environment sample.</title>
        <authorList>
            <person name="Ohama Y."/>
            <person name="Aoki K."/>
            <person name="Harada S."/>
            <person name="Moriya K."/>
            <person name="Ishii Y."/>
            <person name="Tateda K."/>
        </authorList>
    </citation>
    <scope>NUCLEOTIDE SEQUENCE</scope>
    <source>
        <strain evidence="12">TUM17379</strain>
    </source>
</reference>
<comment type="subcellular location">
    <subcellularLocation>
        <location evidence="1">Cell membrane</location>
        <topology evidence="1">Multi-pass membrane protein</topology>
    </subcellularLocation>
</comment>